<organism evidence="1 2">
    <name type="scientific">Trifolium medium</name>
    <dbReference type="NCBI Taxonomy" id="97028"/>
    <lineage>
        <taxon>Eukaryota</taxon>
        <taxon>Viridiplantae</taxon>
        <taxon>Streptophyta</taxon>
        <taxon>Embryophyta</taxon>
        <taxon>Tracheophyta</taxon>
        <taxon>Spermatophyta</taxon>
        <taxon>Magnoliopsida</taxon>
        <taxon>eudicotyledons</taxon>
        <taxon>Gunneridae</taxon>
        <taxon>Pentapetalae</taxon>
        <taxon>rosids</taxon>
        <taxon>fabids</taxon>
        <taxon>Fabales</taxon>
        <taxon>Fabaceae</taxon>
        <taxon>Papilionoideae</taxon>
        <taxon>50 kb inversion clade</taxon>
        <taxon>NPAAA clade</taxon>
        <taxon>Hologalegina</taxon>
        <taxon>IRL clade</taxon>
        <taxon>Trifolieae</taxon>
        <taxon>Trifolium</taxon>
    </lineage>
</organism>
<comment type="caution">
    <text evidence="1">The sequence shown here is derived from an EMBL/GenBank/DDBJ whole genome shotgun (WGS) entry which is preliminary data.</text>
</comment>
<sequence>SPQTAPLFWTCRTGLLQWREIVVDMVALVSNTEEKDTCKNAKPCMGCMEWHFHYVSGAGGSTVLVLC</sequence>
<evidence type="ECO:0000313" key="1">
    <source>
        <dbReference type="EMBL" id="MCI33780.1"/>
    </source>
</evidence>
<feature type="non-terminal residue" evidence="1">
    <location>
        <position position="1"/>
    </location>
</feature>
<accession>A0A392RDC5</accession>
<evidence type="ECO:0000313" key="2">
    <source>
        <dbReference type="Proteomes" id="UP000265520"/>
    </source>
</evidence>
<dbReference type="Proteomes" id="UP000265520">
    <property type="component" value="Unassembled WGS sequence"/>
</dbReference>
<protein>
    <submittedName>
        <fullName evidence="1">Uncharacterized protein</fullName>
    </submittedName>
</protein>
<dbReference type="EMBL" id="LXQA010207403">
    <property type="protein sequence ID" value="MCI33780.1"/>
    <property type="molecule type" value="Genomic_DNA"/>
</dbReference>
<name>A0A392RDC5_9FABA</name>
<keyword evidence="2" id="KW-1185">Reference proteome</keyword>
<reference evidence="1 2" key="1">
    <citation type="journal article" date="2018" name="Front. Plant Sci.">
        <title>Red Clover (Trifolium pratense) and Zigzag Clover (T. medium) - A Picture of Genomic Similarities and Differences.</title>
        <authorList>
            <person name="Dluhosova J."/>
            <person name="Istvanek J."/>
            <person name="Nedelnik J."/>
            <person name="Repkova J."/>
        </authorList>
    </citation>
    <scope>NUCLEOTIDE SEQUENCE [LARGE SCALE GENOMIC DNA]</scope>
    <source>
        <strain evidence="2">cv. 10/8</strain>
        <tissue evidence="1">Leaf</tissue>
    </source>
</reference>
<dbReference type="AlphaFoldDB" id="A0A392RDC5"/>
<proteinExistence type="predicted"/>